<reference evidence="2 3" key="1">
    <citation type="submission" date="2024-07" db="EMBL/GenBank/DDBJ databases">
        <title>Section-level genome sequencing and comparative genomics of Aspergillus sections Usti and Cavernicolus.</title>
        <authorList>
            <consortium name="Lawrence Berkeley National Laboratory"/>
            <person name="Nybo J.L."/>
            <person name="Vesth T.C."/>
            <person name="Theobald S."/>
            <person name="Frisvad J.C."/>
            <person name="Larsen T.O."/>
            <person name="Kjaerboelling I."/>
            <person name="Rothschild-Mancinelli K."/>
            <person name="Lyhne E.K."/>
            <person name="Kogle M.E."/>
            <person name="Barry K."/>
            <person name="Clum A."/>
            <person name="Na H."/>
            <person name="Ledsgaard L."/>
            <person name="Lin J."/>
            <person name="Lipzen A."/>
            <person name="Kuo A."/>
            <person name="Riley R."/>
            <person name="Mondo S."/>
            <person name="Labutti K."/>
            <person name="Haridas S."/>
            <person name="Pangalinan J."/>
            <person name="Salamov A.A."/>
            <person name="Simmons B.A."/>
            <person name="Magnuson J.K."/>
            <person name="Chen J."/>
            <person name="Drula E."/>
            <person name="Henrissat B."/>
            <person name="Wiebenga A."/>
            <person name="Lubbers R.J."/>
            <person name="Gomes A.C."/>
            <person name="Macurrencykelacurrency M.R."/>
            <person name="Stajich J."/>
            <person name="Grigoriev I.V."/>
            <person name="Mortensen U.H."/>
            <person name="De Vries R.P."/>
            <person name="Baker S.E."/>
            <person name="Andersen M.R."/>
        </authorList>
    </citation>
    <scope>NUCLEOTIDE SEQUENCE [LARGE SCALE GENOMIC DNA]</scope>
    <source>
        <strain evidence="2 3">CBS 449.75</strain>
    </source>
</reference>
<organism evidence="2 3">
    <name type="scientific">Aspergillus lucknowensis</name>
    <dbReference type="NCBI Taxonomy" id="176173"/>
    <lineage>
        <taxon>Eukaryota</taxon>
        <taxon>Fungi</taxon>
        <taxon>Dikarya</taxon>
        <taxon>Ascomycota</taxon>
        <taxon>Pezizomycotina</taxon>
        <taxon>Eurotiomycetes</taxon>
        <taxon>Eurotiomycetidae</taxon>
        <taxon>Eurotiales</taxon>
        <taxon>Aspergillaceae</taxon>
        <taxon>Aspergillus</taxon>
        <taxon>Aspergillus subgen. Nidulantes</taxon>
    </lineage>
</organism>
<feature type="non-terminal residue" evidence="2">
    <location>
        <position position="59"/>
    </location>
</feature>
<evidence type="ECO:0000256" key="1">
    <source>
        <dbReference type="SAM" id="MobiDB-lite"/>
    </source>
</evidence>
<comment type="caution">
    <text evidence="2">The sequence shown here is derived from an EMBL/GenBank/DDBJ whole genome shotgun (WGS) entry which is preliminary data.</text>
</comment>
<evidence type="ECO:0000313" key="3">
    <source>
        <dbReference type="Proteomes" id="UP001610432"/>
    </source>
</evidence>
<dbReference type="Proteomes" id="UP001610432">
    <property type="component" value="Unassembled WGS sequence"/>
</dbReference>
<name>A0ABR4LDP2_9EURO</name>
<sequence>MSPCRNQPQQPKVDSRPHKTPAYWDNLSTIWLTRGALRELQRRIKKPRAQTSRRYHLPL</sequence>
<dbReference type="EMBL" id="JBFXLQ010000064">
    <property type="protein sequence ID" value="KAL2862653.1"/>
    <property type="molecule type" value="Genomic_DNA"/>
</dbReference>
<gene>
    <name evidence="2" type="ORF">BJX67DRAFT_365956</name>
</gene>
<proteinExistence type="predicted"/>
<dbReference type="GeneID" id="98145402"/>
<protein>
    <submittedName>
        <fullName evidence="2">Uncharacterized protein</fullName>
    </submittedName>
</protein>
<feature type="region of interest" description="Disordered" evidence="1">
    <location>
        <begin position="1"/>
        <end position="22"/>
    </location>
</feature>
<dbReference type="RefSeq" id="XP_070881632.1">
    <property type="nucleotide sequence ID" value="XM_071030330.1"/>
</dbReference>
<accession>A0ABR4LDP2</accession>
<feature type="compositionally biased region" description="Polar residues" evidence="1">
    <location>
        <begin position="1"/>
        <end position="12"/>
    </location>
</feature>
<keyword evidence="3" id="KW-1185">Reference proteome</keyword>
<evidence type="ECO:0000313" key="2">
    <source>
        <dbReference type="EMBL" id="KAL2862653.1"/>
    </source>
</evidence>